<keyword evidence="4" id="KW-1185">Reference proteome</keyword>
<feature type="transmembrane region" description="Helical" evidence="2">
    <location>
        <begin position="385"/>
        <end position="405"/>
    </location>
</feature>
<feature type="region of interest" description="Disordered" evidence="1">
    <location>
        <begin position="412"/>
        <end position="438"/>
    </location>
</feature>
<accession>A0A9P6QIR4</accession>
<comment type="caution">
    <text evidence="3">The sequence shown here is derived from an EMBL/GenBank/DDBJ whole genome shotgun (WGS) entry which is preliminary data.</text>
</comment>
<dbReference type="EMBL" id="JAAAJB010000014">
    <property type="protein sequence ID" value="KAG0269979.1"/>
    <property type="molecule type" value="Genomic_DNA"/>
</dbReference>
<keyword evidence="2" id="KW-1133">Transmembrane helix</keyword>
<organism evidence="3 4">
    <name type="scientific">Actinomortierella ambigua</name>
    <dbReference type="NCBI Taxonomy" id="1343610"/>
    <lineage>
        <taxon>Eukaryota</taxon>
        <taxon>Fungi</taxon>
        <taxon>Fungi incertae sedis</taxon>
        <taxon>Mucoromycota</taxon>
        <taxon>Mortierellomycotina</taxon>
        <taxon>Mortierellomycetes</taxon>
        <taxon>Mortierellales</taxon>
        <taxon>Mortierellaceae</taxon>
        <taxon>Actinomortierella</taxon>
    </lineage>
</organism>
<dbReference type="AlphaFoldDB" id="A0A9P6QIR4"/>
<feature type="compositionally biased region" description="Low complexity" evidence="1">
    <location>
        <begin position="565"/>
        <end position="587"/>
    </location>
</feature>
<evidence type="ECO:0000313" key="4">
    <source>
        <dbReference type="Proteomes" id="UP000807716"/>
    </source>
</evidence>
<reference evidence="3" key="1">
    <citation type="journal article" date="2020" name="Fungal Divers.">
        <title>Resolving the Mortierellaceae phylogeny through synthesis of multi-gene phylogenetics and phylogenomics.</title>
        <authorList>
            <person name="Vandepol N."/>
            <person name="Liber J."/>
            <person name="Desiro A."/>
            <person name="Na H."/>
            <person name="Kennedy M."/>
            <person name="Barry K."/>
            <person name="Grigoriev I.V."/>
            <person name="Miller A.N."/>
            <person name="O'Donnell K."/>
            <person name="Stajich J.E."/>
            <person name="Bonito G."/>
        </authorList>
    </citation>
    <scope>NUCLEOTIDE SEQUENCE</scope>
    <source>
        <strain evidence="3">BC1065</strain>
    </source>
</reference>
<feature type="region of interest" description="Disordered" evidence="1">
    <location>
        <begin position="347"/>
        <end position="379"/>
    </location>
</feature>
<protein>
    <submittedName>
        <fullName evidence="3">Uncharacterized protein</fullName>
    </submittedName>
</protein>
<feature type="compositionally biased region" description="Low complexity" evidence="1">
    <location>
        <begin position="358"/>
        <end position="368"/>
    </location>
</feature>
<evidence type="ECO:0000256" key="2">
    <source>
        <dbReference type="SAM" id="Phobius"/>
    </source>
</evidence>
<keyword evidence="2" id="KW-0472">Membrane</keyword>
<evidence type="ECO:0000313" key="3">
    <source>
        <dbReference type="EMBL" id="KAG0269979.1"/>
    </source>
</evidence>
<dbReference type="OrthoDB" id="2423451at2759"/>
<gene>
    <name evidence="3" type="ORF">DFQ27_001240</name>
</gene>
<feature type="region of interest" description="Disordered" evidence="1">
    <location>
        <begin position="524"/>
        <end position="647"/>
    </location>
</feature>
<sequence length="647" mass="67699">MGQLDIACFATEETTKVLYAFSYAYDNNRSGYSGKQVGALIKSNAAPTPDTLTWSLVSFTSASNIFTLTSYSCIVDPNGAFTMFGVYSNSGKDRPGGFRYDPTLTTGNGTSGTWTKIDIPIDYAWSETSYASAVFYLKNAAGKYDIYHAFAKSTPADIRFGALNTATNTMENSNATWAFPNISVRPKSLLATSTTLLVWDSVTTAKRWVATLPPGPLTSTPPTLREVNFPFDGTNCAYAYIAYERYFHCTNTQTYGSSYVLYRYDGNMSLPMINATGGIAKSTYADNEAAVVGDGNSSFMVVQSEHLRYYGGNDNYMVSTVVVTGPAAGTVKSIPNGFSVPENLSYKEVYTPPPPPTSSNGGSYYPGPSGSGSGSGSDDSSVSTGFVVAIVAVVVIAITALFFVVRWRMKAGHKTKPPGDGVVEPSPYTQGPVYPQPVPQPVPQPAYPQPAYSQPAYPQPVPPMAQGAPDGYPHMAGGPMTTAGAVPDASMFATSSAFAATLPSFSSHPRPNVVTSVSGNPNPVIDPILGQDPSAVPWTPAPFDPHAGTAVPSSAPSPADFGTTSSPSPALSAISPALPAPSPSISAGFPVVASHGSPGSFATTADRPLPALPQEPPAQVSVSQAPVTASPPIPAHTRPSNPQLRAV</sequence>
<keyword evidence="2" id="KW-0812">Transmembrane</keyword>
<evidence type="ECO:0000256" key="1">
    <source>
        <dbReference type="SAM" id="MobiDB-lite"/>
    </source>
</evidence>
<dbReference type="Proteomes" id="UP000807716">
    <property type="component" value="Unassembled WGS sequence"/>
</dbReference>
<name>A0A9P6QIR4_9FUNG</name>
<proteinExistence type="predicted"/>
<feature type="compositionally biased region" description="Polar residues" evidence="1">
    <location>
        <begin position="638"/>
        <end position="647"/>
    </location>
</feature>